<dbReference type="EMBL" id="CAJOBA010095710">
    <property type="protein sequence ID" value="CAF4502352.1"/>
    <property type="molecule type" value="Genomic_DNA"/>
</dbReference>
<gene>
    <name evidence="2" type="ORF">OVA965_LOCUS44917</name>
    <name evidence="3" type="ORF">TMI583_LOCUS48005</name>
</gene>
<accession>A0A8S2G8G9</accession>
<name>A0A8S2G8G9_9BILA</name>
<feature type="non-terminal residue" evidence="2">
    <location>
        <position position="54"/>
    </location>
</feature>
<dbReference type="AlphaFoldDB" id="A0A8S2G8G9"/>
<organism evidence="2 4">
    <name type="scientific">Didymodactylos carnosus</name>
    <dbReference type="NCBI Taxonomy" id="1234261"/>
    <lineage>
        <taxon>Eukaryota</taxon>
        <taxon>Metazoa</taxon>
        <taxon>Spiralia</taxon>
        <taxon>Gnathifera</taxon>
        <taxon>Rotifera</taxon>
        <taxon>Eurotatoria</taxon>
        <taxon>Bdelloidea</taxon>
        <taxon>Philodinida</taxon>
        <taxon>Philodinidae</taxon>
        <taxon>Didymodactylos</taxon>
    </lineage>
</organism>
<evidence type="ECO:0000313" key="4">
    <source>
        <dbReference type="Proteomes" id="UP000677228"/>
    </source>
</evidence>
<dbReference type="Proteomes" id="UP000682733">
    <property type="component" value="Unassembled WGS sequence"/>
</dbReference>
<proteinExistence type="predicted"/>
<comment type="caution">
    <text evidence="2">The sequence shown here is derived from an EMBL/GenBank/DDBJ whole genome shotgun (WGS) entry which is preliminary data.</text>
</comment>
<sequence>IMNSESYPQMSEVIKEKPSLSSSFFIEEPTASEKSQSEAHLQRENDKMEDAENE</sequence>
<feature type="non-terminal residue" evidence="2">
    <location>
        <position position="1"/>
    </location>
</feature>
<evidence type="ECO:0000313" key="2">
    <source>
        <dbReference type="EMBL" id="CAF1652896.1"/>
    </source>
</evidence>
<reference evidence="2" key="1">
    <citation type="submission" date="2021-02" db="EMBL/GenBank/DDBJ databases">
        <authorList>
            <person name="Nowell W R."/>
        </authorList>
    </citation>
    <scope>NUCLEOTIDE SEQUENCE</scope>
</reference>
<evidence type="ECO:0000256" key="1">
    <source>
        <dbReference type="SAM" id="MobiDB-lite"/>
    </source>
</evidence>
<evidence type="ECO:0000313" key="3">
    <source>
        <dbReference type="EMBL" id="CAF4502352.1"/>
    </source>
</evidence>
<feature type="compositionally biased region" description="Basic and acidic residues" evidence="1">
    <location>
        <begin position="35"/>
        <end position="54"/>
    </location>
</feature>
<protein>
    <submittedName>
        <fullName evidence="2">Uncharacterized protein</fullName>
    </submittedName>
</protein>
<feature type="region of interest" description="Disordered" evidence="1">
    <location>
        <begin position="1"/>
        <end position="54"/>
    </location>
</feature>
<dbReference type="EMBL" id="CAJNOK010066865">
    <property type="protein sequence ID" value="CAF1652896.1"/>
    <property type="molecule type" value="Genomic_DNA"/>
</dbReference>
<dbReference type="Proteomes" id="UP000677228">
    <property type="component" value="Unassembled WGS sequence"/>
</dbReference>